<dbReference type="SMART" id="SM00382">
    <property type="entry name" value="AAA"/>
    <property type="match status" value="1"/>
</dbReference>
<dbReference type="Pfam" id="PF00006">
    <property type="entry name" value="ATP-synt_ab"/>
    <property type="match status" value="1"/>
</dbReference>
<dbReference type="PROSITE" id="PS00152">
    <property type="entry name" value="ATPASE_ALPHA_BETA"/>
    <property type="match status" value="1"/>
</dbReference>
<dbReference type="Gene3D" id="3.40.50.12240">
    <property type="match status" value="1"/>
</dbReference>
<comment type="caution">
    <text evidence="10">The sequence shown here is derived from an EMBL/GenBank/DDBJ whole genome shotgun (WGS) entry which is preliminary data.</text>
</comment>
<evidence type="ECO:0000256" key="6">
    <source>
        <dbReference type="ARBA" id="ARBA00022927"/>
    </source>
</evidence>
<keyword evidence="7" id="KW-1278">Translocase</keyword>
<dbReference type="InterPro" id="IPR000194">
    <property type="entry name" value="ATPase_F1/V1/A1_a/bsu_nucl-bd"/>
</dbReference>
<comment type="catalytic activity">
    <reaction evidence="8">
        <text>ATP + H2O + cellular proteinSide 1 = ADP + phosphate + cellular proteinSide 2.</text>
        <dbReference type="EC" id="7.4.2.8"/>
    </reaction>
</comment>
<evidence type="ECO:0000256" key="3">
    <source>
        <dbReference type="ARBA" id="ARBA00022490"/>
    </source>
</evidence>
<dbReference type="InterPro" id="IPR005714">
    <property type="entry name" value="ATPase_T3SS_FliI/YscN"/>
</dbReference>
<dbReference type="InterPro" id="IPR050053">
    <property type="entry name" value="ATPase_alpha/beta_chains"/>
</dbReference>
<dbReference type="Proteomes" id="UP000246132">
    <property type="component" value="Unassembled WGS sequence"/>
</dbReference>
<dbReference type="Pfam" id="PF18269">
    <property type="entry name" value="T3SS_ATPase_C"/>
    <property type="match status" value="1"/>
</dbReference>
<dbReference type="NCBIfam" id="TIGR01026">
    <property type="entry name" value="fliI_yscN"/>
    <property type="match status" value="1"/>
</dbReference>
<dbReference type="GO" id="GO:0030257">
    <property type="term" value="C:type III protein secretion system complex"/>
    <property type="evidence" value="ECO:0007669"/>
    <property type="project" value="InterPro"/>
</dbReference>
<dbReference type="PANTHER" id="PTHR15184">
    <property type="entry name" value="ATP SYNTHASE"/>
    <property type="match status" value="1"/>
</dbReference>
<dbReference type="GO" id="GO:0005524">
    <property type="term" value="F:ATP binding"/>
    <property type="evidence" value="ECO:0007669"/>
    <property type="project" value="UniProtKB-KW"/>
</dbReference>
<dbReference type="InterPro" id="IPR003593">
    <property type="entry name" value="AAA+_ATPase"/>
</dbReference>
<keyword evidence="6" id="KW-0653">Protein transport</keyword>
<keyword evidence="2" id="KW-0813">Transport</keyword>
<dbReference type="EMBL" id="QFWV02000007">
    <property type="protein sequence ID" value="RKF06394.1"/>
    <property type="molecule type" value="Genomic_DNA"/>
</dbReference>
<keyword evidence="10" id="KW-0282">Flagellum</keyword>
<dbReference type="GO" id="GO:0005737">
    <property type="term" value="C:cytoplasm"/>
    <property type="evidence" value="ECO:0007669"/>
    <property type="project" value="UniProtKB-SubCell"/>
</dbReference>
<keyword evidence="3" id="KW-0963">Cytoplasm</keyword>
<proteinExistence type="predicted"/>
<evidence type="ECO:0000256" key="5">
    <source>
        <dbReference type="ARBA" id="ARBA00022840"/>
    </source>
</evidence>
<dbReference type="RefSeq" id="WP_109766038.1">
    <property type="nucleotide sequence ID" value="NZ_CP159474.1"/>
</dbReference>
<evidence type="ECO:0000313" key="10">
    <source>
        <dbReference type="EMBL" id="RKF06394.1"/>
    </source>
</evidence>
<organism evidence="10 11">
    <name type="scientific">Oceaniradius stylonematis</name>
    <dbReference type="NCBI Taxonomy" id="2184161"/>
    <lineage>
        <taxon>Bacteria</taxon>
        <taxon>Pseudomonadati</taxon>
        <taxon>Pseudomonadota</taxon>
        <taxon>Alphaproteobacteria</taxon>
        <taxon>Hyphomicrobiales</taxon>
        <taxon>Ahrensiaceae</taxon>
        <taxon>Oceaniradius</taxon>
    </lineage>
</organism>
<sequence>MHSTADRAPVDLDTLVAGLKALPDQDALVAHGGIVTAVRPDAVVVEGLPRTACIGDIVRFGPAARRALGEILHIEAGEFVVAPVTPLDRLSVGDVALHAGDVAPVPDAGWLGRVVNALGEPVDRRGPLPSGRAAAPFVPFGALGRARVTEPFSTGIRVIDLFTPLCIGQRFGIFAGSGVGKSTLLSMLARGGEFDAVVVALVGERSREVREFVEDTLGEETMAKSLIVVATGDESAIMRRRAAPLAMRFAEALRDQGKRVLFLLDSVTRFAHALRETGISAGQPPVQRGYPATVFSELPMLLERAGPGGDNGGSITAIVTVLIDGDDHNDPIADTVRGILDGHLVLERAIADGGRYPPVNALASISRLAARVWKPQEAELVAGLRAMMARFEETRDLRLLGGWKPGNDPQLDQAVTTVPQLYKALNQTPSDPLSTDPFAELAEVMRNEASRS</sequence>
<dbReference type="AlphaFoldDB" id="A0A3A8AIB2"/>
<evidence type="ECO:0000256" key="8">
    <source>
        <dbReference type="ARBA" id="ARBA00034006"/>
    </source>
</evidence>
<keyword evidence="4" id="KW-0547">Nucleotide-binding</keyword>
<dbReference type="GO" id="GO:0030254">
    <property type="term" value="P:protein secretion by the type III secretion system"/>
    <property type="evidence" value="ECO:0007669"/>
    <property type="project" value="InterPro"/>
</dbReference>
<keyword evidence="11" id="KW-1185">Reference proteome</keyword>
<reference evidence="10 11" key="1">
    <citation type="journal article" date="2018" name="Int. J. Syst. Bacteriol.">
        <title>Oceaniradius stylonemae gen. nov., sp. nov., isolated from a red alga, Stylonema cornu-cervi.</title>
        <authorList>
            <person name="Jeong S."/>
        </authorList>
    </citation>
    <scope>NUCLEOTIDE SEQUENCE [LARGE SCALE GENOMIC DNA]</scope>
    <source>
        <strain evidence="10 11">StC1</strain>
    </source>
</reference>
<protein>
    <submittedName>
        <fullName evidence="10">Flagellar protein export ATPase FliI</fullName>
    </submittedName>
</protein>
<dbReference type="GO" id="GO:0046933">
    <property type="term" value="F:proton-transporting ATP synthase activity, rotational mechanism"/>
    <property type="evidence" value="ECO:0007669"/>
    <property type="project" value="TreeGrafter"/>
</dbReference>
<name>A0A3A8AIB2_9HYPH</name>
<dbReference type="GO" id="GO:0008564">
    <property type="term" value="F:protein-exporting ATPase activity"/>
    <property type="evidence" value="ECO:0007669"/>
    <property type="project" value="UniProtKB-EC"/>
</dbReference>
<dbReference type="SUPFAM" id="SSF52540">
    <property type="entry name" value="P-loop containing nucleoside triphosphate hydrolases"/>
    <property type="match status" value="1"/>
</dbReference>
<feature type="domain" description="AAA+ ATPase" evidence="9">
    <location>
        <begin position="167"/>
        <end position="351"/>
    </location>
</feature>
<dbReference type="PANTHER" id="PTHR15184:SF9">
    <property type="entry name" value="SPI-1 TYPE 3 SECRETION SYSTEM ATPASE"/>
    <property type="match status" value="1"/>
</dbReference>
<dbReference type="InterPro" id="IPR020003">
    <property type="entry name" value="ATPase_a/bsu_AS"/>
</dbReference>
<evidence type="ECO:0000256" key="4">
    <source>
        <dbReference type="ARBA" id="ARBA00022741"/>
    </source>
</evidence>
<gene>
    <name evidence="10" type="primary">fliI</name>
    <name evidence="10" type="ORF">DEM25_012340</name>
</gene>
<evidence type="ECO:0000313" key="11">
    <source>
        <dbReference type="Proteomes" id="UP000246132"/>
    </source>
</evidence>
<dbReference type="InterPro" id="IPR027417">
    <property type="entry name" value="P-loop_NTPase"/>
</dbReference>
<dbReference type="GO" id="GO:0016887">
    <property type="term" value="F:ATP hydrolysis activity"/>
    <property type="evidence" value="ECO:0007669"/>
    <property type="project" value="InterPro"/>
</dbReference>
<dbReference type="InterPro" id="IPR040627">
    <property type="entry name" value="T3SS_ATPase_C"/>
</dbReference>
<evidence type="ECO:0000256" key="7">
    <source>
        <dbReference type="ARBA" id="ARBA00022967"/>
    </source>
</evidence>
<comment type="subcellular location">
    <subcellularLocation>
        <location evidence="1">Cytoplasm</location>
    </subcellularLocation>
</comment>
<dbReference type="OrthoDB" id="9801639at2"/>
<keyword evidence="10" id="KW-0969">Cilium</keyword>
<keyword evidence="5" id="KW-0067">ATP-binding</keyword>
<keyword evidence="10" id="KW-0966">Cell projection</keyword>
<evidence type="ECO:0000259" key="9">
    <source>
        <dbReference type="SMART" id="SM00382"/>
    </source>
</evidence>
<evidence type="ECO:0000256" key="2">
    <source>
        <dbReference type="ARBA" id="ARBA00022448"/>
    </source>
</evidence>
<accession>A0A3A8AIB2</accession>
<evidence type="ECO:0000256" key="1">
    <source>
        <dbReference type="ARBA" id="ARBA00004496"/>
    </source>
</evidence>